<dbReference type="RefSeq" id="WP_130308346.1">
    <property type="nucleotide sequence ID" value="NZ_SHKN01000004.1"/>
</dbReference>
<evidence type="ECO:0000256" key="7">
    <source>
        <dbReference type="RuleBase" id="RU003800"/>
    </source>
</evidence>
<comment type="function">
    <text evidence="6 7">Catalyzes the reversible transfer of the terminal phosphate of ATP to form a long-chain polyphosphate (polyP).</text>
</comment>
<feature type="binding site" evidence="6">
    <location>
        <position position="378"/>
    </location>
    <ligand>
        <name>Mg(2+)</name>
        <dbReference type="ChEBI" id="CHEBI:18420"/>
    </ligand>
</feature>
<dbReference type="Pfam" id="PF17941">
    <property type="entry name" value="PP_kinase_C_1"/>
    <property type="match status" value="1"/>
</dbReference>
<keyword evidence="1 6" id="KW-0597">Phosphoprotein</keyword>
<dbReference type="InterPro" id="IPR025200">
    <property type="entry name" value="PPK_C_dom2"/>
</dbReference>
<dbReference type="SUPFAM" id="SSF140356">
    <property type="entry name" value="PPK N-terminal domain-like"/>
    <property type="match status" value="1"/>
</dbReference>
<dbReference type="Gene3D" id="3.30.1840.10">
    <property type="entry name" value="Polyphosphate kinase middle domain"/>
    <property type="match status" value="1"/>
</dbReference>
<dbReference type="GO" id="GO:0006799">
    <property type="term" value="P:polyphosphate biosynthetic process"/>
    <property type="evidence" value="ECO:0007669"/>
    <property type="project" value="UniProtKB-UniRule"/>
</dbReference>
<feature type="binding site" evidence="6">
    <location>
        <position position="565"/>
    </location>
    <ligand>
        <name>ATP</name>
        <dbReference type="ChEBI" id="CHEBI:30616"/>
    </ligand>
</feature>
<feature type="binding site" evidence="6">
    <location>
        <position position="44"/>
    </location>
    <ligand>
        <name>ATP</name>
        <dbReference type="ChEBI" id="CHEBI:30616"/>
    </ligand>
</feature>
<sequence length="696" mass="81595">MSKYQFFNRDLSWLSFNNRVLDEARNKDLPLYERIKFLAIYSSNLDEFYRVRVASYQRFTELPIEDKLKLRENPDHTLKKIKQQVHKQQVEFGQIFTNEIVPELLENDIVLLQGETLCEEHYQYTKEFFLDNLLPHMQPMLLLKKQIQPFLQNNAIYLAVKLYKKRSKKDNPDKPKRAKYAIVKIPSNRFDRFIELPSINEKHHIMFLDDIVKLHMKVVFPGFKIDSAYSFKMSRDADILIEDEYSENILSMIERNLKKRETGVPSRFLYDENIPRDFLNLLKLAFNLTNKELVKGARYHNFHDFFKFPNPADAKLEDSAFSALKVKELGQSKSMFKAIHKKDILLHYPYQSYEYVIRFLNEAALDPKVEEIKATQYRVAENSAVVNALINAALNGKKVTVLVELKARFDEEANMNSARAMTKAGVKIIYSLPGLKVHAKIALVIRKTDKEDYAYLSTGNFNEKTARIYADHGFFTSDETTISELKLLFKYLENQETECKFNKLLIGKFNMLDEFMAMIDREISHVENGGKGHLILKMNGLQERGIITKLYEASIKGVKIDLIIRGICCLVPNKPYSRNIRIIRIVDQYLEHARVFYFYNNGAEDVYLSSADWMSRNLHRRIECAFPIEKPKLKNELIDILNIQLSDNTTARLINEKLENIKLKNEIDVPEKRAQRDIFMYLEKIELAKHSKKIEI</sequence>
<accession>A0A4V2FRY9</accession>
<feature type="domain" description="Polyphosphate kinase N-terminal" evidence="9">
    <location>
        <begin position="6"/>
        <end position="111"/>
    </location>
</feature>
<dbReference type="InterPro" id="IPR036830">
    <property type="entry name" value="PP_kinase_middle_dom_sf"/>
</dbReference>
<dbReference type="Pfam" id="PF13090">
    <property type="entry name" value="PP_kinase_C"/>
    <property type="match status" value="1"/>
</dbReference>
<comment type="PTM">
    <text evidence="6 7">An intermediate of this reaction is the autophosphorylated ppk in which a phosphate is covalently linked to a histidine residue through a N-P bond.</text>
</comment>
<dbReference type="InterPro" id="IPR041108">
    <property type="entry name" value="PP_kinase_C_1"/>
</dbReference>
<dbReference type="NCBIfam" id="NF003917">
    <property type="entry name" value="PRK05443.1-1"/>
    <property type="match status" value="1"/>
</dbReference>
<dbReference type="OrthoDB" id="9761456at2"/>
<keyword evidence="6" id="KW-0460">Magnesium</keyword>
<evidence type="ECO:0000256" key="6">
    <source>
        <dbReference type="HAMAP-Rule" id="MF_00347"/>
    </source>
</evidence>
<keyword evidence="3 6" id="KW-0547">Nucleotide-binding</keyword>
<dbReference type="InterPro" id="IPR024953">
    <property type="entry name" value="PP_kinase_middle"/>
</dbReference>
<name>A0A4V2FRY9_9BACT</name>
<dbReference type="EC" id="2.7.4.1" evidence="6 7"/>
<dbReference type="EMBL" id="SHKN01000004">
    <property type="protein sequence ID" value="RZT91769.1"/>
    <property type="molecule type" value="Genomic_DNA"/>
</dbReference>
<feature type="binding site" evidence="6">
    <location>
        <position position="592"/>
    </location>
    <ligand>
        <name>ATP</name>
        <dbReference type="ChEBI" id="CHEBI:30616"/>
    </ligand>
</feature>
<dbReference type="InterPro" id="IPR036832">
    <property type="entry name" value="PPK_N_dom_sf"/>
</dbReference>
<dbReference type="Pfam" id="PF02503">
    <property type="entry name" value="PP_kinase"/>
    <property type="match status" value="1"/>
</dbReference>
<feature type="binding site" evidence="6">
    <location>
        <position position="408"/>
    </location>
    <ligand>
        <name>Mg(2+)</name>
        <dbReference type="ChEBI" id="CHEBI:18420"/>
    </ligand>
</feature>
<evidence type="ECO:0000256" key="2">
    <source>
        <dbReference type="ARBA" id="ARBA00022679"/>
    </source>
</evidence>
<evidence type="ECO:0000313" key="13">
    <source>
        <dbReference type="Proteomes" id="UP000293562"/>
    </source>
</evidence>
<dbReference type="PANTHER" id="PTHR30218">
    <property type="entry name" value="POLYPHOSPHATE KINASE"/>
    <property type="match status" value="1"/>
</dbReference>
<dbReference type="CDD" id="cd09164">
    <property type="entry name" value="PLDc_EcPPK1_C1_like"/>
    <property type="match status" value="1"/>
</dbReference>
<evidence type="ECO:0000259" key="9">
    <source>
        <dbReference type="Pfam" id="PF13089"/>
    </source>
</evidence>
<dbReference type="Gene3D" id="3.30.870.10">
    <property type="entry name" value="Endonuclease Chain A"/>
    <property type="match status" value="2"/>
</dbReference>
<proteinExistence type="inferred from homology"/>
<dbReference type="GO" id="GO:0046872">
    <property type="term" value="F:metal ion binding"/>
    <property type="evidence" value="ECO:0007669"/>
    <property type="project" value="UniProtKB-KW"/>
</dbReference>
<comment type="cofactor">
    <cofactor evidence="6">
        <name>Mg(2+)</name>
        <dbReference type="ChEBI" id="CHEBI:18420"/>
    </cofactor>
</comment>
<dbReference type="PANTHER" id="PTHR30218:SF0">
    <property type="entry name" value="POLYPHOSPHATE KINASE"/>
    <property type="match status" value="1"/>
</dbReference>
<keyword evidence="13" id="KW-1185">Reference proteome</keyword>
<evidence type="ECO:0000256" key="3">
    <source>
        <dbReference type="ARBA" id="ARBA00022741"/>
    </source>
</evidence>
<comment type="caution">
    <text evidence="12">The sequence shown here is derived from an EMBL/GenBank/DDBJ whole genome shotgun (WGS) entry which is preliminary data.</text>
</comment>
<gene>
    <name evidence="6" type="primary">ppk</name>
    <name evidence="12" type="ORF">EV201_2982</name>
</gene>
<dbReference type="PIRSF" id="PIRSF015589">
    <property type="entry name" value="PP_kinase"/>
    <property type="match status" value="1"/>
</dbReference>
<organism evidence="12 13">
    <name type="scientific">Ancylomarina subtilis</name>
    <dbReference type="NCBI Taxonomy" id="1639035"/>
    <lineage>
        <taxon>Bacteria</taxon>
        <taxon>Pseudomonadati</taxon>
        <taxon>Bacteroidota</taxon>
        <taxon>Bacteroidia</taxon>
        <taxon>Marinilabiliales</taxon>
        <taxon>Marinifilaceae</taxon>
        <taxon>Ancylomarina</taxon>
    </lineage>
</organism>
<evidence type="ECO:0000256" key="1">
    <source>
        <dbReference type="ARBA" id="ARBA00022553"/>
    </source>
</evidence>
<dbReference type="Proteomes" id="UP000293562">
    <property type="component" value="Unassembled WGS sequence"/>
</dbReference>
<dbReference type="Gene3D" id="1.20.58.310">
    <property type="entry name" value="Polyphosphate kinase N-terminal domain"/>
    <property type="match status" value="1"/>
</dbReference>
<dbReference type="SUPFAM" id="SSF56024">
    <property type="entry name" value="Phospholipase D/nuclease"/>
    <property type="match status" value="2"/>
</dbReference>
<feature type="active site" description="Phosphohistidine intermediate" evidence="6">
    <location>
        <position position="438"/>
    </location>
</feature>
<dbReference type="Pfam" id="PF13089">
    <property type="entry name" value="PP_kinase_N"/>
    <property type="match status" value="1"/>
</dbReference>
<evidence type="ECO:0000259" key="10">
    <source>
        <dbReference type="Pfam" id="PF13090"/>
    </source>
</evidence>
<keyword evidence="2 6" id="KW-0808">Transferase</keyword>
<feature type="domain" description="Polyphosphate kinase C-terminal" evidence="11">
    <location>
        <begin position="334"/>
        <end position="496"/>
    </location>
</feature>
<reference evidence="12 13" key="1">
    <citation type="submission" date="2019-02" db="EMBL/GenBank/DDBJ databases">
        <title>Genomic Encyclopedia of Type Strains, Phase IV (KMG-IV): sequencing the most valuable type-strain genomes for metagenomic binning, comparative biology and taxonomic classification.</title>
        <authorList>
            <person name="Goeker M."/>
        </authorList>
    </citation>
    <scope>NUCLEOTIDE SEQUENCE [LARGE SCALE GENOMIC DNA]</scope>
    <source>
        <strain evidence="12 13">DSM 28825</strain>
    </source>
</reference>
<dbReference type="GO" id="GO:0009358">
    <property type="term" value="C:polyphosphate kinase complex"/>
    <property type="evidence" value="ECO:0007669"/>
    <property type="project" value="InterPro"/>
</dbReference>
<dbReference type="AlphaFoldDB" id="A0A4V2FRY9"/>
<dbReference type="InterPro" id="IPR003414">
    <property type="entry name" value="PP_kinase"/>
</dbReference>
<dbReference type="SUPFAM" id="SSF143724">
    <property type="entry name" value="PHP14-like"/>
    <property type="match status" value="1"/>
</dbReference>
<evidence type="ECO:0000259" key="11">
    <source>
        <dbReference type="Pfam" id="PF17941"/>
    </source>
</evidence>
<evidence type="ECO:0000256" key="5">
    <source>
        <dbReference type="ARBA" id="ARBA00022840"/>
    </source>
</evidence>
<evidence type="ECO:0000256" key="4">
    <source>
        <dbReference type="ARBA" id="ARBA00022777"/>
    </source>
</evidence>
<evidence type="ECO:0000313" key="12">
    <source>
        <dbReference type="EMBL" id="RZT91769.1"/>
    </source>
</evidence>
<comment type="catalytic activity">
    <reaction evidence="6 7">
        <text>[phosphate](n) + ATP = [phosphate](n+1) + ADP</text>
        <dbReference type="Rhea" id="RHEA:19573"/>
        <dbReference type="Rhea" id="RHEA-COMP:9859"/>
        <dbReference type="Rhea" id="RHEA-COMP:14280"/>
        <dbReference type="ChEBI" id="CHEBI:16838"/>
        <dbReference type="ChEBI" id="CHEBI:30616"/>
        <dbReference type="ChEBI" id="CHEBI:456216"/>
        <dbReference type="EC" id="2.7.4.1"/>
    </reaction>
</comment>
<feature type="binding site" evidence="6">
    <location>
        <position position="469"/>
    </location>
    <ligand>
        <name>ATP</name>
        <dbReference type="ChEBI" id="CHEBI:30616"/>
    </ligand>
</feature>
<keyword evidence="4 6" id="KW-0418">Kinase</keyword>
<dbReference type="GO" id="GO:0005524">
    <property type="term" value="F:ATP binding"/>
    <property type="evidence" value="ECO:0007669"/>
    <property type="project" value="UniProtKB-KW"/>
</dbReference>
<keyword evidence="5 6" id="KW-0067">ATP-binding</keyword>
<feature type="domain" description="Polyphosphate kinase middle" evidence="8">
    <location>
        <begin position="121"/>
        <end position="308"/>
    </location>
</feature>
<feature type="domain" description="Polyphosphate kinase C-terminal" evidence="10">
    <location>
        <begin position="504"/>
        <end position="668"/>
    </location>
</feature>
<evidence type="ECO:0000259" key="8">
    <source>
        <dbReference type="Pfam" id="PF02503"/>
    </source>
</evidence>
<dbReference type="InterPro" id="IPR025198">
    <property type="entry name" value="PPK_N_dom"/>
</dbReference>
<keyword evidence="6" id="KW-0479">Metal-binding</keyword>
<comment type="similarity">
    <text evidence="6 7">Belongs to the polyphosphate kinase 1 (PPK1) family.</text>
</comment>
<protein>
    <recommendedName>
        <fullName evidence="6 7">Polyphosphate kinase</fullName>
        <ecNumber evidence="6 7">2.7.4.1</ecNumber>
    </recommendedName>
    <alternativeName>
        <fullName evidence="6">ATP-polyphosphate phosphotransferase</fullName>
    </alternativeName>
    <alternativeName>
        <fullName evidence="6">Polyphosphoric acid kinase</fullName>
    </alternativeName>
</protein>
<dbReference type="HAMAP" id="MF_00347">
    <property type="entry name" value="Polyphosphate_kinase"/>
    <property type="match status" value="1"/>
</dbReference>
<dbReference type="GO" id="GO:0008976">
    <property type="term" value="F:polyphosphate kinase activity"/>
    <property type="evidence" value="ECO:0007669"/>
    <property type="project" value="UniProtKB-UniRule"/>
</dbReference>
<dbReference type="NCBIfam" id="TIGR03705">
    <property type="entry name" value="poly_P_kin"/>
    <property type="match status" value="1"/>
</dbReference>